<sequence>MNLLYRAISSYIDFKINRECLVSWIDPNGVFSTFINRLDSEIITDKKKYKLIQFKGSFLESILELHKVMQDVKKPDCLVYIPYIPLNELEKTPFLEVLKSSDQIASDPKQLLEKISSGYLSPDQLTKCISSLPATYEQLESILSGDDLDLSIFNNPASVLEFTKALLSGNNTILDNIEHHPKGTLLQLQKGFEKTFGFIPSLMEEILDQRTLISAKEKEDHSIYRLPLSFFLLGREYVNDLINCRPSSKHLIQMQEQGLNYLDAIRNVLKELRQQYPDSYKTLAIEIEELGIFDLEKQKRTSKELGNIDTLYFEDTLHQVEVVRLIEIHYYKEALSLAKGRSDSFWKKNDPNVEQFWNWAELTSSLAQMMQETSKSFQNVKNLENVLDVYQSDLYRIDREYRSFCRATEMLMQSPSQRHFGISLIRKQIWKEYSEWIESTNQHYQAICEKNGFL</sequence>
<dbReference type="Proteomes" id="UP000297617">
    <property type="component" value="Unassembled WGS sequence"/>
</dbReference>
<name>A0ABY2KZ82_9LEPT</name>
<protein>
    <submittedName>
        <fullName evidence="1">Uncharacterized protein</fullName>
    </submittedName>
</protein>
<evidence type="ECO:0000313" key="2">
    <source>
        <dbReference type="Proteomes" id="UP000297617"/>
    </source>
</evidence>
<comment type="caution">
    <text evidence="1">The sequence shown here is derived from an EMBL/GenBank/DDBJ whole genome shotgun (WGS) entry which is preliminary data.</text>
</comment>
<dbReference type="RefSeq" id="WP_135754983.1">
    <property type="nucleotide sequence ID" value="NZ_RQFD01000019.1"/>
</dbReference>
<feature type="non-terminal residue" evidence="1">
    <location>
        <position position="454"/>
    </location>
</feature>
<proteinExistence type="predicted"/>
<reference evidence="2" key="1">
    <citation type="journal article" date="2019" name="PLoS Negl. Trop. Dis.">
        <title>Revisiting the worldwide diversity of Leptospira species in the environment.</title>
        <authorList>
            <person name="Vincent A.T."/>
            <person name="Schiettekatte O."/>
            <person name="Bourhy P."/>
            <person name="Veyrier F.J."/>
            <person name="Picardeau M."/>
        </authorList>
    </citation>
    <scope>NUCLEOTIDE SEQUENCE [LARGE SCALE GENOMIC DNA]</scope>
    <source>
        <strain evidence="2">201800295</strain>
    </source>
</reference>
<dbReference type="EMBL" id="RQFD01000019">
    <property type="protein sequence ID" value="TGK45905.1"/>
    <property type="molecule type" value="Genomic_DNA"/>
</dbReference>
<gene>
    <name evidence="1" type="ORF">EHQ10_18550</name>
</gene>
<keyword evidence="2" id="KW-1185">Reference proteome</keyword>
<accession>A0ABY2KZ82</accession>
<organism evidence="1 2">
    <name type="scientific">Leptospira bouyouniensis</name>
    <dbReference type="NCBI Taxonomy" id="2484911"/>
    <lineage>
        <taxon>Bacteria</taxon>
        <taxon>Pseudomonadati</taxon>
        <taxon>Spirochaetota</taxon>
        <taxon>Spirochaetia</taxon>
        <taxon>Leptospirales</taxon>
        <taxon>Leptospiraceae</taxon>
        <taxon>Leptospira</taxon>
    </lineage>
</organism>
<evidence type="ECO:0000313" key="1">
    <source>
        <dbReference type="EMBL" id="TGK45905.1"/>
    </source>
</evidence>